<dbReference type="RefSeq" id="WP_128519245.1">
    <property type="nucleotide sequence ID" value="NZ_JALFCT010000005.1"/>
</dbReference>
<dbReference type="Proteomes" id="UP000276568">
    <property type="component" value="Unassembled WGS sequence"/>
</dbReference>
<dbReference type="InterPro" id="IPR036388">
    <property type="entry name" value="WH-like_DNA-bd_sf"/>
</dbReference>
<dbReference type="OrthoDB" id="9791143at2"/>
<feature type="domain" description="HTH hxlR-type" evidence="1">
    <location>
        <begin position="18"/>
        <end position="96"/>
    </location>
</feature>
<protein>
    <recommendedName>
        <fullName evidence="1">HTH hxlR-type domain-containing protein</fullName>
    </recommendedName>
</protein>
<evidence type="ECO:0000259" key="1">
    <source>
        <dbReference type="Pfam" id="PF01638"/>
    </source>
</evidence>
<proteinExistence type="predicted"/>
<sequence>MSQTERSVLNYIRHALGNHLSIPILWYISHHDKATYEQIRGYIIYVTNTDLKQALSELVTYHVLNDKQGVYTFTKDGQALVPIIDEIFQWAQTTAKKS</sequence>
<evidence type="ECO:0000313" key="3">
    <source>
        <dbReference type="Proteomes" id="UP000276568"/>
    </source>
</evidence>
<dbReference type="InterPro" id="IPR002577">
    <property type="entry name" value="HTH_HxlR"/>
</dbReference>
<name>A0A3N0I248_9FIRM</name>
<evidence type="ECO:0000313" key="2">
    <source>
        <dbReference type="EMBL" id="RNM31064.1"/>
    </source>
</evidence>
<organism evidence="2 3">
    <name type="scientific">Absicoccus porci</name>
    <dbReference type="NCBI Taxonomy" id="2486576"/>
    <lineage>
        <taxon>Bacteria</taxon>
        <taxon>Bacillati</taxon>
        <taxon>Bacillota</taxon>
        <taxon>Erysipelotrichia</taxon>
        <taxon>Erysipelotrichales</taxon>
        <taxon>Erysipelotrichaceae</taxon>
        <taxon>Absicoccus</taxon>
    </lineage>
</organism>
<comment type="caution">
    <text evidence="2">The sequence shown here is derived from an EMBL/GenBank/DDBJ whole genome shotgun (WGS) entry which is preliminary data.</text>
</comment>
<dbReference type="InterPro" id="IPR036390">
    <property type="entry name" value="WH_DNA-bd_sf"/>
</dbReference>
<gene>
    <name evidence="2" type="ORF">EDX97_00375</name>
</gene>
<keyword evidence="3" id="KW-1185">Reference proteome</keyword>
<accession>A0A3N0I248</accession>
<dbReference type="AlphaFoldDB" id="A0A3N0I248"/>
<reference evidence="2 3" key="1">
    <citation type="submission" date="2018-11" db="EMBL/GenBank/DDBJ databases">
        <title>Clostridium sp. nov., a member of the family Erysipelotrichaceae isolated from pig faeces.</title>
        <authorList>
            <person name="Chang Y.-H."/>
        </authorList>
    </citation>
    <scope>NUCLEOTIDE SEQUENCE [LARGE SCALE GENOMIC DNA]</scope>
    <source>
        <strain evidence="2 3">YH-panp20</strain>
    </source>
</reference>
<dbReference type="SUPFAM" id="SSF46785">
    <property type="entry name" value="Winged helix' DNA-binding domain"/>
    <property type="match status" value="1"/>
</dbReference>
<dbReference type="Pfam" id="PF01638">
    <property type="entry name" value="HxlR"/>
    <property type="match status" value="1"/>
</dbReference>
<dbReference type="EMBL" id="RJQC01000001">
    <property type="protein sequence ID" value="RNM31064.1"/>
    <property type="molecule type" value="Genomic_DNA"/>
</dbReference>
<dbReference type="Gene3D" id="1.10.10.10">
    <property type="entry name" value="Winged helix-like DNA-binding domain superfamily/Winged helix DNA-binding domain"/>
    <property type="match status" value="1"/>
</dbReference>